<proteinExistence type="predicted"/>
<protein>
    <recommendedName>
        <fullName evidence="3">F-box domain-containing protein</fullName>
    </recommendedName>
</protein>
<dbReference type="CDD" id="cd22152">
    <property type="entry name" value="F-box_AtAFR-like"/>
    <property type="match status" value="1"/>
</dbReference>
<dbReference type="InterPro" id="IPR057499">
    <property type="entry name" value="Kelch_FKB95"/>
</dbReference>
<evidence type="ECO:0000256" key="2">
    <source>
        <dbReference type="ARBA" id="ARBA00022737"/>
    </source>
</evidence>
<dbReference type="OrthoDB" id="68328at2759"/>
<dbReference type="EMBL" id="JAAWWB010000028">
    <property type="protein sequence ID" value="KAG6748099.1"/>
    <property type="molecule type" value="Genomic_DNA"/>
</dbReference>
<keyword evidence="2" id="KW-0677">Repeat</keyword>
<dbReference type="Pfam" id="PF25210">
    <property type="entry name" value="Kelch_FKB95"/>
    <property type="match status" value="1"/>
</dbReference>
<accession>A0A8X8CA64</accession>
<gene>
    <name evidence="4" type="ORF">POTOM_048000</name>
</gene>
<organism evidence="4 5">
    <name type="scientific">Populus tomentosa</name>
    <name type="common">Chinese white poplar</name>
    <dbReference type="NCBI Taxonomy" id="118781"/>
    <lineage>
        <taxon>Eukaryota</taxon>
        <taxon>Viridiplantae</taxon>
        <taxon>Streptophyta</taxon>
        <taxon>Embryophyta</taxon>
        <taxon>Tracheophyta</taxon>
        <taxon>Spermatophyta</taxon>
        <taxon>Magnoliopsida</taxon>
        <taxon>eudicotyledons</taxon>
        <taxon>Gunneridae</taxon>
        <taxon>Pentapetalae</taxon>
        <taxon>rosids</taxon>
        <taxon>fabids</taxon>
        <taxon>Malpighiales</taxon>
        <taxon>Salicaceae</taxon>
        <taxon>Saliceae</taxon>
        <taxon>Populus</taxon>
    </lineage>
</organism>
<dbReference type="PANTHER" id="PTHR46344">
    <property type="entry name" value="OS02G0202900 PROTEIN"/>
    <property type="match status" value="1"/>
</dbReference>
<feature type="domain" description="F-box" evidence="3">
    <location>
        <begin position="78"/>
        <end position="118"/>
    </location>
</feature>
<reference evidence="4" key="1">
    <citation type="journal article" date="2020" name="bioRxiv">
        <title>Hybrid origin of Populus tomentosa Carr. identified through genome sequencing and phylogenomic analysis.</title>
        <authorList>
            <person name="An X."/>
            <person name="Gao K."/>
            <person name="Chen Z."/>
            <person name="Li J."/>
            <person name="Yang X."/>
            <person name="Yang X."/>
            <person name="Zhou J."/>
            <person name="Guo T."/>
            <person name="Zhao T."/>
            <person name="Huang S."/>
            <person name="Miao D."/>
            <person name="Khan W.U."/>
            <person name="Rao P."/>
            <person name="Ye M."/>
            <person name="Lei B."/>
            <person name="Liao W."/>
            <person name="Wang J."/>
            <person name="Ji L."/>
            <person name="Li Y."/>
            <person name="Guo B."/>
            <person name="Mustafa N.S."/>
            <person name="Li S."/>
            <person name="Yun Q."/>
            <person name="Keller S.R."/>
            <person name="Mao J."/>
            <person name="Zhang R."/>
            <person name="Strauss S.H."/>
        </authorList>
    </citation>
    <scope>NUCLEOTIDE SEQUENCE</scope>
    <source>
        <strain evidence="4">GM15</strain>
        <tissue evidence="4">Leaf</tissue>
    </source>
</reference>
<evidence type="ECO:0000313" key="4">
    <source>
        <dbReference type="EMBL" id="KAG6748099.1"/>
    </source>
</evidence>
<dbReference type="Proteomes" id="UP000886885">
    <property type="component" value="Chromosome 14D"/>
</dbReference>
<dbReference type="SMART" id="SM00256">
    <property type="entry name" value="FBOX"/>
    <property type="match status" value="1"/>
</dbReference>
<dbReference type="InterPro" id="IPR006652">
    <property type="entry name" value="Kelch_1"/>
</dbReference>
<dbReference type="AlphaFoldDB" id="A0A8X8CA64"/>
<keyword evidence="1" id="KW-0880">Kelch repeat</keyword>
<sequence>MLFQFYPREKNLITKRYHRTRGAHNPFISIIYILESEIKMLIVSKKKSAIKLLQTGVELTVVGSVGMEENQMSLICGLPDDIALSCLARVPRKYHAVLKCVSKRWRELVCSDEFYDYRRMHSLSETWIYALCCDKYGKIWFYVVDPNESQRRWKCVPGLPARTLNKMGMGFEVLGKKVYLLGGGGWLESTNEAFCYDVSRNSWIQVASLSTARCDSAFQVYDGKIYAIGGLASTRSDPYSWDIFDPHTNSWEFHSNDCAVPEVEDSVVLDGKIYIRCRASASTMSSPFYAVVYEPSSGMWQRADADMVSGWQGPAVVVDGTLYVLDQSSGTKLMMWQKDKREWVAVKRLSTLLTKPPCQLAAIGKKLFIVGRGLSTVVLDTSQTGSVEGAMVGTSIPGLITADKVLNCKCQTL</sequence>
<comment type="caution">
    <text evidence="4">The sequence shown here is derived from an EMBL/GenBank/DDBJ whole genome shotgun (WGS) entry which is preliminary data.</text>
</comment>
<dbReference type="InterPro" id="IPR001810">
    <property type="entry name" value="F-box_dom"/>
</dbReference>
<dbReference type="PANTHER" id="PTHR46344:SF26">
    <property type="entry name" value="F-BOX DOMAIN-CONTAINING PROTEIN"/>
    <property type="match status" value="1"/>
</dbReference>
<dbReference type="SMART" id="SM00612">
    <property type="entry name" value="Kelch"/>
    <property type="match status" value="2"/>
</dbReference>
<keyword evidence="5" id="KW-1185">Reference proteome</keyword>
<name>A0A8X8CA64_POPTO</name>
<evidence type="ECO:0000256" key="1">
    <source>
        <dbReference type="ARBA" id="ARBA00022441"/>
    </source>
</evidence>
<dbReference type="Pfam" id="PF00646">
    <property type="entry name" value="F-box"/>
    <property type="match status" value="1"/>
</dbReference>
<evidence type="ECO:0000313" key="5">
    <source>
        <dbReference type="Proteomes" id="UP000886885"/>
    </source>
</evidence>
<evidence type="ECO:0000259" key="3">
    <source>
        <dbReference type="SMART" id="SM00256"/>
    </source>
</evidence>